<dbReference type="Proteomes" id="UP000637061">
    <property type="component" value="Unassembled WGS sequence"/>
</dbReference>
<feature type="transmembrane region" description="Helical" evidence="1">
    <location>
        <begin position="43"/>
        <end position="64"/>
    </location>
</feature>
<evidence type="ECO:0000313" key="3">
    <source>
        <dbReference type="Proteomes" id="UP000637061"/>
    </source>
</evidence>
<accession>A0A8I1EII4</accession>
<sequence length="88" mass="9959">MEFDLFQLATSIFYGAAFIVWILGGLVFFFASLADAFYTGRYVGIFTVVITCTFWPILILAINISPILKTIRRKAKALFRSQPKGKNE</sequence>
<evidence type="ECO:0000313" key="2">
    <source>
        <dbReference type="EMBL" id="MBI6885842.1"/>
    </source>
</evidence>
<keyword evidence="1" id="KW-0472">Membrane</keyword>
<gene>
    <name evidence="2" type="ORF">JEU22_18195</name>
</gene>
<feature type="transmembrane region" description="Helical" evidence="1">
    <location>
        <begin position="12"/>
        <end position="31"/>
    </location>
</feature>
<dbReference type="RefSeq" id="WP_198747769.1">
    <property type="nucleotide sequence ID" value="NZ_JAEHTE010000023.1"/>
</dbReference>
<evidence type="ECO:0000256" key="1">
    <source>
        <dbReference type="SAM" id="Phobius"/>
    </source>
</evidence>
<protein>
    <submittedName>
        <fullName evidence="2">Uncharacterized protein</fullName>
    </submittedName>
</protein>
<name>A0A8I1EII4_PSEPU</name>
<dbReference type="EMBL" id="JAEHTE010000023">
    <property type="protein sequence ID" value="MBI6885842.1"/>
    <property type="molecule type" value="Genomic_DNA"/>
</dbReference>
<keyword evidence="1" id="KW-1133">Transmembrane helix</keyword>
<reference evidence="2" key="1">
    <citation type="submission" date="2020-12" db="EMBL/GenBank/DDBJ databases">
        <title>Enhanced detection system for hospital associated transmission using whole genome sequencing surveillance.</title>
        <authorList>
            <person name="Harrison L.H."/>
            <person name="Van Tyne D."/>
            <person name="Marsh J.W."/>
            <person name="Griffith M.P."/>
            <person name="Snyder D.J."/>
            <person name="Cooper V.S."/>
            <person name="Mustapha M."/>
        </authorList>
    </citation>
    <scope>NUCLEOTIDE SEQUENCE</scope>
    <source>
        <strain evidence="2">PSB00042</strain>
    </source>
</reference>
<comment type="caution">
    <text evidence="2">The sequence shown here is derived from an EMBL/GenBank/DDBJ whole genome shotgun (WGS) entry which is preliminary data.</text>
</comment>
<keyword evidence="1" id="KW-0812">Transmembrane</keyword>
<organism evidence="2 3">
    <name type="scientific">Pseudomonas putida</name>
    <name type="common">Arthrobacter siderocapsulatus</name>
    <dbReference type="NCBI Taxonomy" id="303"/>
    <lineage>
        <taxon>Bacteria</taxon>
        <taxon>Pseudomonadati</taxon>
        <taxon>Pseudomonadota</taxon>
        <taxon>Gammaproteobacteria</taxon>
        <taxon>Pseudomonadales</taxon>
        <taxon>Pseudomonadaceae</taxon>
        <taxon>Pseudomonas</taxon>
    </lineage>
</organism>
<proteinExistence type="predicted"/>
<dbReference type="AlphaFoldDB" id="A0A8I1EII4"/>